<name>A0A1D2JFE3_PARBR</name>
<dbReference type="InterPro" id="IPR036864">
    <property type="entry name" value="Zn2-C6_fun-type_DNA-bd_sf"/>
</dbReference>
<feature type="compositionally biased region" description="Polar residues" evidence="9">
    <location>
        <begin position="99"/>
        <end position="108"/>
    </location>
</feature>
<feature type="domain" description="Zn(2)-C6 fungal-type" evidence="10">
    <location>
        <begin position="1098"/>
        <end position="1131"/>
    </location>
</feature>
<feature type="compositionally biased region" description="Polar residues" evidence="9">
    <location>
        <begin position="1726"/>
        <end position="1737"/>
    </location>
</feature>
<feature type="compositionally biased region" description="Low complexity" evidence="9">
    <location>
        <begin position="1036"/>
        <end position="1055"/>
    </location>
</feature>
<feature type="compositionally biased region" description="Polar residues" evidence="9">
    <location>
        <begin position="468"/>
        <end position="506"/>
    </location>
</feature>
<protein>
    <recommendedName>
        <fullName evidence="10">Zn(2)-C6 fungal-type domain-containing protein</fullName>
    </recommendedName>
</protein>
<dbReference type="PANTHER" id="PTHR31845:SF21">
    <property type="entry name" value="REGULATORY PROTEIN LEU3"/>
    <property type="match status" value="1"/>
</dbReference>
<keyword evidence="7" id="KW-0539">Nucleus</keyword>
<evidence type="ECO:0000313" key="12">
    <source>
        <dbReference type="Proteomes" id="UP000242814"/>
    </source>
</evidence>
<dbReference type="Gene3D" id="4.10.240.10">
    <property type="entry name" value="Zn(2)-C6 fungal-type DNA-binding domain"/>
    <property type="match status" value="1"/>
</dbReference>
<dbReference type="InterPro" id="IPR007219">
    <property type="entry name" value="XnlR_reg_dom"/>
</dbReference>
<keyword evidence="4" id="KW-0805">Transcription regulation</keyword>
<feature type="region of interest" description="Disordered" evidence="9">
    <location>
        <begin position="468"/>
        <end position="541"/>
    </location>
</feature>
<keyword evidence="2" id="KW-0479">Metal-binding</keyword>
<dbReference type="PANTHER" id="PTHR31845">
    <property type="entry name" value="FINGER DOMAIN PROTEIN, PUTATIVE-RELATED"/>
    <property type="match status" value="1"/>
</dbReference>
<dbReference type="GO" id="GO:0000981">
    <property type="term" value="F:DNA-binding transcription factor activity, RNA polymerase II-specific"/>
    <property type="evidence" value="ECO:0007669"/>
    <property type="project" value="InterPro"/>
</dbReference>
<dbReference type="CDD" id="cd00067">
    <property type="entry name" value="GAL4"/>
    <property type="match status" value="1"/>
</dbReference>
<dbReference type="SMART" id="SM00906">
    <property type="entry name" value="Fungal_trans"/>
    <property type="match status" value="1"/>
</dbReference>
<evidence type="ECO:0000256" key="4">
    <source>
        <dbReference type="ARBA" id="ARBA00023015"/>
    </source>
</evidence>
<feature type="compositionally biased region" description="Low complexity" evidence="9">
    <location>
        <begin position="422"/>
        <end position="432"/>
    </location>
</feature>
<evidence type="ECO:0000256" key="7">
    <source>
        <dbReference type="ARBA" id="ARBA00023242"/>
    </source>
</evidence>
<dbReference type="VEuPathDB" id="FungiDB:PABG_01029"/>
<feature type="region of interest" description="Disordered" evidence="9">
    <location>
        <begin position="26"/>
        <end position="56"/>
    </location>
</feature>
<feature type="region of interest" description="Disordered" evidence="9">
    <location>
        <begin position="1683"/>
        <end position="1737"/>
    </location>
</feature>
<feature type="region of interest" description="Disordered" evidence="9">
    <location>
        <begin position="1001"/>
        <end position="1095"/>
    </location>
</feature>
<dbReference type="VEuPathDB" id="FungiDB:PABG_01031"/>
<dbReference type="InterPro" id="IPR001138">
    <property type="entry name" value="Zn2Cys6_DnaBD"/>
</dbReference>
<feature type="region of interest" description="Disordered" evidence="9">
    <location>
        <begin position="99"/>
        <end position="118"/>
    </location>
</feature>
<evidence type="ECO:0000256" key="6">
    <source>
        <dbReference type="ARBA" id="ARBA00023163"/>
    </source>
</evidence>
<comment type="subcellular location">
    <subcellularLocation>
        <location evidence="1">Nucleus</location>
    </subcellularLocation>
</comment>
<dbReference type="VEuPathDB" id="FungiDB:PADG_11770"/>
<keyword evidence="5" id="KW-0238">DNA-binding</keyword>
<gene>
    <name evidence="11" type="ORF">ACO22_03651</name>
</gene>
<dbReference type="GO" id="GO:0006351">
    <property type="term" value="P:DNA-templated transcription"/>
    <property type="evidence" value="ECO:0007669"/>
    <property type="project" value="InterPro"/>
</dbReference>
<evidence type="ECO:0000256" key="8">
    <source>
        <dbReference type="SAM" id="Coils"/>
    </source>
</evidence>
<dbReference type="FunFam" id="4.10.240.10:FF:000003">
    <property type="entry name" value="C6 transcription factor (Leu3)"/>
    <property type="match status" value="1"/>
</dbReference>
<sequence>MPAVNVLGPSPLTLHADPPCLKAHKALPRKRDFPRHGLISTPPSSNLRQDATPSSNGYAYSPAPTLPLTPPGLPLLPHKKVNNVISREGSHELIPDTTGTATPTHQFTPPTPDITPPRALSSFKKREGLTPIQPSMSSRAESFTTAREALSSDEDVAERRNAAVPLLLRPTIPKLPHPLRTNTSFWEPDLQRNVGPTKDGHECVDQTDATAFDSFEGEWVKPHENNMIRSHENKHKRPPILADHDPFSQNSNHPCDLHATTKSSWSRERNLKERLQNSRRTPITSVEKVAADLEWVSGDGHLEMTDRVRTWRLSGISTSSTVEAMVIDSPPRKHPTLRHSEKHSSLRSARSASSPIPKSNFDDSASSLADHCHRLNRKSARITNENRWSVSSDMSFAASVVSVRPKLKQDVVPVVVIPQRRSSLKSTNSTSRSHSRTRSLGFTLRPTTAPDSGIRSFDIFQRQRRTLSASLPSTNYTSGPNIPQRKSSLSAPTSRSNSRAPSLTLESSRRHAAVPVIQPLAPESPTKRLNKPTTPKITIPEPVNKITSLSPHVFEQPGDEHGPIASPSLYLTPFQPSIQSLSPGPVEIHEARAVPVFFHNNKSLLLVDQQPAVTESRAVQYLRTSPGDLEMKATRPQTPEMPFQATTSDFYSPLRNPRSPPRPPAVKFIPQTPIGEIGLTLVPERTNSDSNNGRVRRLNSVRRAFGSWRRTEAYPVTFPSQHVRNTKAGTNIDSKLHPFWLPQPFWEGFADSDCELEGGAASSSPLARGNDDLIVSNSLGIPQKRVTLAGPLTIIRRISNRTRSRRAARRMNNSNQELASHFKSTFPAHQVHSSTRHNHHYTMSRAGLLHISVSSVRGLQEWIARARRQRTQDKLEERREKLRQKIGGRVLPANAARITPRVTILLASIRVRQPARRDVGRGKGFFPPAASPATAWRAWVCRQPSYLFLAIALISCVAALAFSDGHRRRASGNGNVAGVGVGNGSSVGGNIGPGGIATPIGSAGGGVEGGVTSTAGAGPAEQQHSHSPHTSPTRNTASSCTAGPSPASASAFGSGVKRRNVSISGLDSSPGSTYDVEESENNAHSTQDGRRKQPVKRACNECRQQKLRCDVIQEPFTTCSRCRRLKLECKIETNFKRIGKRSRNAEMEREIIELRRQIANANAAASAAQQQQHQQQQSLPPIKQELPSISSQYTSSQRNMYHPSAGDAGDQYIGSHEAVASLLDLRSGLDSSSFLRSPSGQLIMTKRIEDVSISPERVTELFSLFFTFYHPYLPFLDREKPPEDLFSTSPLLFWTIISVGSRRYETDPSLVNALSGPVSRLVWSTLADVPQSYHVVKALALLCTWPFPTSSTSTDPTFMLCGMMMQIAMQIGLHRPSHAQDFSKFRVEFREGELKDRVKTWAVCNIVAQRVATGYGQPSQTLIDWTLSSPESVDQNFKLPAEIKVRLDIEKFCDKVTRGLYNNPRDPVGLSSDDERFIVTTILAKDFEELESQLRQEHNSITSLYLRAAALHLRLSAFFDNPTAKDYRQGLSALYLATTLFLDEALNIETTVGPVLAYSPNYIYQMTLAAGFILLKLCKSFFAVHIDMDYTKNLFNRTIWTLRSMSVTNNDLPQRLAEVLAQMWRMGSARVSPDVARSSSSQPEMDDSLQLKVRCRMSMSLVYDSVWRWREDFQAKGRNLESFLKNPTNPDSNVSSSSSSVAPLRASSSTPGVGGADPSLAPAPPSHSTNIGGAGGTLSTSCPGNGLGLLGGFVEPNYEVFDPLNWMLDGLVDFPYSYNAVQGLET</sequence>
<dbReference type="Pfam" id="PF00172">
    <property type="entry name" value="Zn_clus"/>
    <property type="match status" value="1"/>
</dbReference>
<evidence type="ECO:0000259" key="10">
    <source>
        <dbReference type="PROSITE" id="PS50048"/>
    </source>
</evidence>
<comment type="caution">
    <text evidence="11">The sequence shown here is derived from an EMBL/GenBank/DDBJ whole genome shotgun (WGS) entry which is preliminary data.</text>
</comment>
<feature type="compositionally biased region" description="Polar residues" evidence="9">
    <location>
        <begin position="1061"/>
        <end position="1072"/>
    </location>
</feature>
<feature type="coiled-coil region" evidence="8">
    <location>
        <begin position="1137"/>
        <end position="1171"/>
    </location>
</feature>
<feature type="compositionally biased region" description="Low complexity" evidence="9">
    <location>
        <begin position="1692"/>
        <end position="1709"/>
    </location>
</feature>
<dbReference type="GO" id="GO:0005634">
    <property type="term" value="C:nucleus"/>
    <property type="evidence" value="ECO:0007669"/>
    <property type="project" value="UniProtKB-SubCell"/>
</dbReference>
<proteinExistence type="predicted"/>
<dbReference type="SMART" id="SM00066">
    <property type="entry name" value="GAL4"/>
    <property type="match status" value="1"/>
</dbReference>
<dbReference type="GO" id="GO:0008270">
    <property type="term" value="F:zinc ion binding"/>
    <property type="evidence" value="ECO:0007669"/>
    <property type="project" value="InterPro"/>
</dbReference>
<evidence type="ECO:0000256" key="9">
    <source>
        <dbReference type="SAM" id="MobiDB-lite"/>
    </source>
</evidence>
<feature type="region of interest" description="Disordered" evidence="9">
    <location>
        <begin position="329"/>
        <end position="365"/>
    </location>
</feature>
<keyword evidence="6" id="KW-0804">Transcription</keyword>
<dbReference type="EMBL" id="LZYO01000128">
    <property type="protein sequence ID" value="ODH30051.1"/>
    <property type="molecule type" value="Genomic_DNA"/>
</dbReference>
<keyword evidence="3" id="KW-0862">Zinc</keyword>
<feature type="region of interest" description="Disordered" evidence="9">
    <location>
        <begin position="422"/>
        <end position="456"/>
    </location>
</feature>
<feature type="compositionally biased region" description="Polar residues" evidence="9">
    <location>
        <begin position="41"/>
        <end position="56"/>
    </location>
</feature>
<dbReference type="SUPFAM" id="SSF57701">
    <property type="entry name" value="Zn2/Cys6 DNA-binding domain"/>
    <property type="match status" value="1"/>
</dbReference>
<evidence type="ECO:0000256" key="3">
    <source>
        <dbReference type="ARBA" id="ARBA00022833"/>
    </source>
</evidence>
<dbReference type="CDD" id="cd12148">
    <property type="entry name" value="fungal_TF_MHR"/>
    <property type="match status" value="1"/>
</dbReference>
<evidence type="ECO:0000256" key="1">
    <source>
        <dbReference type="ARBA" id="ARBA00004123"/>
    </source>
</evidence>
<evidence type="ECO:0000256" key="2">
    <source>
        <dbReference type="ARBA" id="ARBA00022723"/>
    </source>
</evidence>
<organism evidence="11 12">
    <name type="scientific">Paracoccidioides brasiliensis</name>
    <dbReference type="NCBI Taxonomy" id="121759"/>
    <lineage>
        <taxon>Eukaryota</taxon>
        <taxon>Fungi</taxon>
        <taxon>Dikarya</taxon>
        <taxon>Ascomycota</taxon>
        <taxon>Pezizomycotina</taxon>
        <taxon>Eurotiomycetes</taxon>
        <taxon>Eurotiomycetidae</taxon>
        <taxon>Onygenales</taxon>
        <taxon>Ajellomycetaceae</taxon>
        <taxon>Paracoccidioides</taxon>
    </lineage>
</organism>
<dbReference type="PROSITE" id="PS00463">
    <property type="entry name" value="ZN2_CY6_FUNGAL_1"/>
    <property type="match status" value="1"/>
</dbReference>
<dbReference type="InterPro" id="IPR051089">
    <property type="entry name" value="prtT"/>
</dbReference>
<dbReference type="GO" id="GO:0001216">
    <property type="term" value="F:DNA-binding transcription activator activity"/>
    <property type="evidence" value="ECO:0007669"/>
    <property type="project" value="UniProtKB-ARBA"/>
</dbReference>
<evidence type="ECO:0000256" key="5">
    <source>
        <dbReference type="ARBA" id="ARBA00023125"/>
    </source>
</evidence>
<evidence type="ECO:0000313" key="11">
    <source>
        <dbReference type="EMBL" id="ODH30051.1"/>
    </source>
</evidence>
<dbReference type="Proteomes" id="UP000242814">
    <property type="component" value="Unassembled WGS sequence"/>
</dbReference>
<accession>A0A1D2JFE3</accession>
<dbReference type="GO" id="GO:0000976">
    <property type="term" value="F:transcription cis-regulatory region binding"/>
    <property type="evidence" value="ECO:0007669"/>
    <property type="project" value="TreeGrafter"/>
</dbReference>
<dbReference type="PROSITE" id="PS50048">
    <property type="entry name" value="ZN2_CY6_FUNGAL_2"/>
    <property type="match status" value="1"/>
</dbReference>
<feature type="compositionally biased region" description="Low complexity" evidence="9">
    <location>
        <begin position="531"/>
        <end position="540"/>
    </location>
</feature>
<feature type="region of interest" description="Disordered" evidence="9">
    <location>
        <begin position="649"/>
        <end position="669"/>
    </location>
</feature>
<dbReference type="Pfam" id="PF04082">
    <property type="entry name" value="Fungal_trans"/>
    <property type="match status" value="1"/>
</dbReference>
<reference evidence="11 12" key="1">
    <citation type="submission" date="2016-06" db="EMBL/GenBank/DDBJ databases">
        <authorList>
            <person name="Kjaerup R.B."/>
            <person name="Dalgaard T.S."/>
            <person name="Juul-Madsen H.R."/>
        </authorList>
    </citation>
    <scope>NUCLEOTIDE SEQUENCE [LARGE SCALE GENOMIC DNA]</scope>
    <source>
        <strain evidence="11 12">Pb300</strain>
    </source>
</reference>
<dbReference type="VEuPathDB" id="FungiDB:PADG_04456"/>
<keyword evidence="8" id="KW-0175">Coiled coil</keyword>